<reference evidence="2" key="1">
    <citation type="submission" date="2020-09" db="EMBL/GenBank/DDBJ databases">
        <title>Sphingomonas sp., a new species isolated from pork steak.</title>
        <authorList>
            <person name="Heidler von Heilborn D."/>
        </authorList>
    </citation>
    <scope>NUCLEOTIDE SEQUENCE [LARGE SCALE GENOMIC DNA]</scope>
</reference>
<sequence length="209" mass="22857">MNCLLLYYSFTGEAKRAAEAAVSACRSLGVTPTLCAIDFAEPGEAPHRPFDIAAAKFWADAAQQGKTFAMRYDPPEAITGDYDLVFLFSNTWGGMPAVPVRSFMESDAAAILDGRAFGVIAVCRRLWEKNTAEVRRLGEARGGRFVGQDGLIHFGSQIGSLIQTVTYLFRTDSGRRRLFGIPLPRYGLSDASLARVPAIVRTMIEAARR</sequence>
<organism evidence="1 2">
    <name type="scientific">Sphingomonas aliaeris</name>
    <dbReference type="NCBI Taxonomy" id="2759526"/>
    <lineage>
        <taxon>Bacteria</taxon>
        <taxon>Pseudomonadati</taxon>
        <taxon>Pseudomonadota</taxon>
        <taxon>Alphaproteobacteria</taxon>
        <taxon>Sphingomonadales</taxon>
        <taxon>Sphingomonadaceae</taxon>
        <taxon>Sphingomonas</taxon>
    </lineage>
</organism>
<dbReference type="InterPro" id="IPR029039">
    <property type="entry name" value="Flavoprotein-like_sf"/>
</dbReference>
<evidence type="ECO:0000313" key="2">
    <source>
        <dbReference type="Proteomes" id="UP000595894"/>
    </source>
</evidence>
<keyword evidence="2" id="KW-1185">Reference proteome</keyword>
<accession>A0A974NVB7</accession>
<proteinExistence type="predicted"/>
<gene>
    <name evidence="1" type="ORF">H5J25_02340</name>
</gene>
<name>A0A974NVB7_9SPHN</name>
<dbReference type="AlphaFoldDB" id="A0A974NVB7"/>
<dbReference type="EMBL" id="CP061035">
    <property type="protein sequence ID" value="QQV77661.1"/>
    <property type="molecule type" value="Genomic_DNA"/>
</dbReference>
<dbReference type="Gene3D" id="3.40.50.360">
    <property type="match status" value="1"/>
</dbReference>
<dbReference type="SUPFAM" id="SSF52218">
    <property type="entry name" value="Flavoproteins"/>
    <property type="match status" value="1"/>
</dbReference>
<dbReference type="Proteomes" id="UP000595894">
    <property type="component" value="Chromosome"/>
</dbReference>
<dbReference type="KEGG" id="sari:H5J25_02340"/>
<evidence type="ECO:0000313" key="1">
    <source>
        <dbReference type="EMBL" id="QQV77661.1"/>
    </source>
</evidence>
<protein>
    <submittedName>
        <fullName evidence="1">Flavodoxin family protein</fullName>
    </submittedName>
</protein>